<evidence type="ECO:0000313" key="1">
    <source>
        <dbReference type="EMBL" id="QHT05356.1"/>
    </source>
</evidence>
<accession>A0A6C0CKP6</accession>
<protein>
    <recommendedName>
        <fullName evidence="2">J domain-containing protein</fullName>
    </recommendedName>
</protein>
<proteinExistence type="predicted"/>
<dbReference type="EMBL" id="MN739453">
    <property type="protein sequence ID" value="QHT05356.1"/>
    <property type="molecule type" value="Genomic_DNA"/>
</dbReference>
<name>A0A6C0CKP6_9ZZZZ</name>
<dbReference type="AlphaFoldDB" id="A0A6C0CKP6"/>
<evidence type="ECO:0008006" key="2">
    <source>
        <dbReference type="Google" id="ProtNLM"/>
    </source>
</evidence>
<organism evidence="1">
    <name type="scientific">viral metagenome</name>
    <dbReference type="NCBI Taxonomy" id="1070528"/>
    <lineage>
        <taxon>unclassified sequences</taxon>
        <taxon>metagenomes</taxon>
        <taxon>organismal metagenomes</taxon>
    </lineage>
</organism>
<reference evidence="1" key="1">
    <citation type="journal article" date="2020" name="Nature">
        <title>Giant virus diversity and host interactions through global metagenomics.</title>
        <authorList>
            <person name="Schulz F."/>
            <person name="Roux S."/>
            <person name="Paez-Espino D."/>
            <person name="Jungbluth S."/>
            <person name="Walsh D.A."/>
            <person name="Denef V.J."/>
            <person name="McMahon K.D."/>
            <person name="Konstantinidis K.T."/>
            <person name="Eloe-Fadrosh E.A."/>
            <person name="Kyrpides N.C."/>
            <person name="Woyke T."/>
        </authorList>
    </citation>
    <scope>NUCLEOTIDE SEQUENCE</scope>
    <source>
        <strain evidence="1">GVMAG-M-3300021375-17</strain>
    </source>
</reference>
<sequence length="301" mass="35597">MSAPTHNLDIQSYSYYDIMELFDLSPDNVSLEDLKRAKKRVLMLHPDKSKLPKEYFLFYKKAFDVVLSMYSNVKKVSQKVEQNDYSPEITGTHNPVSNKQFQKSLNAIPQETFQQQFNTMFETHMKKTIDTEKNAWFSQEESLYEDTITNTGQMSAALDRIKQHQQSIVKYQGVNPIQQMSQGNSLYDEDEDEAQYVSSDIFSKLKFDDLRKVHKDQTVFSVRESDYENVPRYRNVQEYQQARSVHEVRPMERTKAQQMIDEQDRLLQEKMKRKQYQSELNTMKNAENNKQIMANFLRLQG</sequence>